<dbReference type="Pfam" id="PF01144">
    <property type="entry name" value="CoA_trans"/>
    <property type="match status" value="1"/>
</dbReference>
<dbReference type="PANTHER" id="PTHR13707">
    <property type="entry name" value="KETOACID-COENZYME A TRANSFERASE"/>
    <property type="match status" value="1"/>
</dbReference>
<dbReference type="Proteomes" id="UP001431783">
    <property type="component" value="Unassembled WGS sequence"/>
</dbReference>
<evidence type="ECO:0000256" key="1">
    <source>
        <dbReference type="ARBA" id="ARBA00022679"/>
    </source>
</evidence>
<proteinExistence type="predicted"/>
<comment type="caution">
    <text evidence="2">The sequence shown here is derived from an EMBL/GenBank/DDBJ whole genome shotgun (WGS) entry which is preliminary data.</text>
</comment>
<keyword evidence="3" id="KW-1185">Reference proteome</keyword>
<dbReference type="SUPFAM" id="SSF49899">
    <property type="entry name" value="Concanavalin A-like lectins/glucanases"/>
    <property type="match status" value="1"/>
</dbReference>
<evidence type="ECO:0000313" key="3">
    <source>
        <dbReference type="Proteomes" id="UP001431783"/>
    </source>
</evidence>
<gene>
    <name evidence="2" type="ORF">WA026_014248</name>
</gene>
<evidence type="ECO:0008006" key="4">
    <source>
        <dbReference type="Google" id="ProtNLM"/>
    </source>
</evidence>
<dbReference type="SMART" id="SM00882">
    <property type="entry name" value="CoA_trans"/>
    <property type="match status" value="1"/>
</dbReference>
<dbReference type="InterPro" id="IPR037171">
    <property type="entry name" value="NagB/RpiA_transferase-like"/>
</dbReference>
<dbReference type="InterPro" id="IPR004165">
    <property type="entry name" value="CoA_trans_fam_I"/>
</dbReference>
<dbReference type="SUPFAM" id="SSF100950">
    <property type="entry name" value="NagB/RpiA/CoA transferase-like"/>
    <property type="match status" value="1"/>
</dbReference>
<sequence>MFSCSGGYIMVLGCPYNSETKLQNVDDEFLHNISLGLELCESNVGHLNFHLNGIKVKNENIDAKFDKSKQVVTIFIRDNDFKIRINGDSRKADEFDAWMNDQHFYEEKNGVHGVRLSRKICAAQVNIWRMKSGILFDDIVITDDTNYLQRFTGPFKSSQRTVEELENNFSQEKPHPLLDDQNQNIKSSKIFKNAEEVLSDVKNESSLLLGGFGICGIPENLITGLLHMNIGNLTVISSHAGIDHFGLGALLAQHKIRKIIASSVGRNEEFQRQYLSGELEVELTPQGTLAEKIRAARAGIPAFFTPSGYGTLVQDGKVPVKYKTFGEVEFYSEPKRTEFFEGKPYILERAISADFALIKAWKADVYGNLVFHESARNFNSIMAAAAKITIVEAEHILNAGDINPNEIHTPGIYIDRIIQGKSYEKIIEKIVSPNEDKTKLREQNINPNVERIIKRAVLEFQDGMYGILLVVIKTRSCNTKNSTPN</sequence>
<dbReference type="Gene3D" id="2.60.120.200">
    <property type="match status" value="1"/>
</dbReference>
<dbReference type="InterPro" id="IPR013320">
    <property type="entry name" value="ConA-like_dom_sf"/>
</dbReference>
<dbReference type="PANTHER" id="PTHR13707:SF60">
    <property type="entry name" value="ACETATE COA-TRANSFERASE SUBUNIT ALPHA"/>
    <property type="match status" value="1"/>
</dbReference>
<dbReference type="EMBL" id="JARQZJ010000007">
    <property type="protein sequence ID" value="KAK9871792.1"/>
    <property type="molecule type" value="Genomic_DNA"/>
</dbReference>
<accession>A0AAW1TTZ5</accession>
<name>A0AAW1TTZ5_9CUCU</name>
<dbReference type="GO" id="GO:0008410">
    <property type="term" value="F:CoA-transferase activity"/>
    <property type="evidence" value="ECO:0007669"/>
    <property type="project" value="InterPro"/>
</dbReference>
<protein>
    <recommendedName>
        <fullName evidence="4">3-oxoacid CoA-transferase</fullName>
    </recommendedName>
</protein>
<evidence type="ECO:0000313" key="2">
    <source>
        <dbReference type="EMBL" id="KAK9871792.1"/>
    </source>
</evidence>
<reference evidence="2 3" key="1">
    <citation type="submission" date="2023-03" db="EMBL/GenBank/DDBJ databases">
        <title>Genome insight into feeding habits of ladybird beetles.</title>
        <authorList>
            <person name="Li H.-S."/>
            <person name="Huang Y.-H."/>
            <person name="Pang H."/>
        </authorList>
    </citation>
    <scope>NUCLEOTIDE SEQUENCE [LARGE SCALE GENOMIC DNA]</scope>
    <source>
        <strain evidence="2">SYSU_2023b</strain>
        <tissue evidence="2">Whole body</tissue>
    </source>
</reference>
<organism evidence="2 3">
    <name type="scientific">Henosepilachna vigintioctopunctata</name>
    <dbReference type="NCBI Taxonomy" id="420089"/>
    <lineage>
        <taxon>Eukaryota</taxon>
        <taxon>Metazoa</taxon>
        <taxon>Ecdysozoa</taxon>
        <taxon>Arthropoda</taxon>
        <taxon>Hexapoda</taxon>
        <taxon>Insecta</taxon>
        <taxon>Pterygota</taxon>
        <taxon>Neoptera</taxon>
        <taxon>Endopterygota</taxon>
        <taxon>Coleoptera</taxon>
        <taxon>Polyphaga</taxon>
        <taxon>Cucujiformia</taxon>
        <taxon>Coccinelloidea</taxon>
        <taxon>Coccinellidae</taxon>
        <taxon>Epilachninae</taxon>
        <taxon>Epilachnini</taxon>
        <taxon>Henosepilachna</taxon>
    </lineage>
</organism>
<dbReference type="AlphaFoldDB" id="A0AAW1TTZ5"/>
<keyword evidence="1" id="KW-0808">Transferase</keyword>
<dbReference type="Gene3D" id="3.40.1080.10">
    <property type="entry name" value="Glutaconate Coenzyme A-transferase"/>
    <property type="match status" value="1"/>
</dbReference>